<organism evidence="4 5">
    <name type="scientific">Astrephomene gubernaculifera</name>
    <dbReference type="NCBI Taxonomy" id="47775"/>
    <lineage>
        <taxon>Eukaryota</taxon>
        <taxon>Viridiplantae</taxon>
        <taxon>Chlorophyta</taxon>
        <taxon>core chlorophytes</taxon>
        <taxon>Chlorophyceae</taxon>
        <taxon>CS clade</taxon>
        <taxon>Chlamydomonadales</taxon>
        <taxon>Astrephomenaceae</taxon>
        <taxon>Astrephomene</taxon>
    </lineage>
</organism>
<reference evidence="4 5" key="1">
    <citation type="journal article" date="2021" name="Sci. Rep.">
        <title>Genome sequencing of the multicellular alga Astrephomene provides insights into convergent evolution of germ-soma differentiation.</title>
        <authorList>
            <person name="Yamashita S."/>
            <person name="Yamamoto K."/>
            <person name="Matsuzaki R."/>
            <person name="Suzuki S."/>
            <person name="Yamaguchi H."/>
            <person name="Hirooka S."/>
            <person name="Minakuchi Y."/>
            <person name="Miyagishima S."/>
            <person name="Kawachi M."/>
            <person name="Toyoda A."/>
            <person name="Nozaki H."/>
        </authorList>
    </citation>
    <scope>NUCLEOTIDE SEQUENCE [LARGE SCALE GENOMIC DNA]</scope>
    <source>
        <strain evidence="4 5">NIES-4017</strain>
    </source>
</reference>
<evidence type="ECO:0000256" key="1">
    <source>
        <dbReference type="ARBA" id="ARBA00022574"/>
    </source>
</evidence>
<dbReference type="PROSITE" id="PS00678">
    <property type="entry name" value="WD_REPEATS_1"/>
    <property type="match status" value="2"/>
</dbReference>
<keyword evidence="2" id="KW-0677">Repeat</keyword>
<evidence type="ECO:0000256" key="2">
    <source>
        <dbReference type="ARBA" id="ARBA00022737"/>
    </source>
</evidence>
<dbReference type="PROSITE" id="PS50294">
    <property type="entry name" value="WD_REPEATS_REGION"/>
    <property type="match status" value="1"/>
</dbReference>
<keyword evidence="5" id="KW-1185">Reference proteome</keyword>
<keyword evidence="1 3" id="KW-0853">WD repeat</keyword>
<evidence type="ECO:0000256" key="3">
    <source>
        <dbReference type="PROSITE-ProRule" id="PRU00221"/>
    </source>
</evidence>
<dbReference type="AlphaFoldDB" id="A0AAD3DR30"/>
<dbReference type="PROSITE" id="PS50082">
    <property type="entry name" value="WD_REPEATS_2"/>
    <property type="match status" value="2"/>
</dbReference>
<dbReference type="PANTHER" id="PTHR19855:SF25">
    <property type="match status" value="1"/>
</dbReference>
<dbReference type="InterPro" id="IPR036322">
    <property type="entry name" value="WD40_repeat_dom_sf"/>
</dbReference>
<dbReference type="PANTHER" id="PTHR19855">
    <property type="entry name" value="WD40 REPEAT PROTEIN 12, 37"/>
    <property type="match status" value="1"/>
</dbReference>
<proteinExistence type="predicted"/>
<protein>
    <recommendedName>
        <fullName evidence="6">Guanine nucleotide-binding protein subunit beta-like protein</fullName>
    </recommendedName>
</protein>
<dbReference type="InterPro" id="IPR001680">
    <property type="entry name" value="WD40_rpt"/>
</dbReference>
<dbReference type="SMART" id="SM00320">
    <property type="entry name" value="WD40"/>
    <property type="match status" value="3"/>
</dbReference>
<dbReference type="SUPFAM" id="SSF50978">
    <property type="entry name" value="WD40 repeat-like"/>
    <property type="match status" value="1"/>
</dbReference>
<evidence type="ECO:0008006" key="6">
    <source>
        <dbReference type="Google" id="ProtNLM"/>
    </source>
</evidence>
<gene>
    <name evidence="4" type="ORF">Agub_g5577</name>
</gene>
<dbReference type="EMBL" id="BMAR01000007">
    <property type="protein sequence ID" value="GFR44356.1"/>
    <property type="molecule type" value="Genomic_DNA"/>
</dbReference>
<evidence type="ECO:0000313" key="5">
    <source>
        <dbReference type="Proteomes" id="UP001054857"/>
    </source>
</evidence>
<dbReference type="Proteomes" id="UP001054857">
    <property type="component" value="Unassembled WGS sequence"/>
</dbReference>
<comment type="caution">
    <text evidence="4">The sequence shown here is derived from an EMBL/GenBank/DDBJ whole genome shotgun (WGS) entry which is preliminary data.</text>
</comment>
<dbReference type="InterPro" id="IPR015943">
    <property type="entry name" value="WD40/YVTN_repeat-like_dom_sf"/>
</dbReference>
<sequence length="232" mass="23827">LPAGAPMPPRQLSKVASLHQFGGGLKSTCAAAYQGTVFVYDTPGLSLPPNYDPHGQRPKGIWKAHEGSAISALSTSSAGGGARVVTGAKDGQVVIWDMRQRPPGNSWCARAHGQAVTGLQIANDTTLVTSGLDGKVHIWDLRSASTPRATAAPDGSAVLGAKTSPAGDCVAVFTQRNLATVDLLAGSSAPVTLLSRAPLPRPLLDVCWNAATGEVYAAGQGGTVSVYRQTYA</sequence>
<evidence type="ECO:0000313" key="4">
    <source>
        <dbReference type="EMBL" id="GFR44356.1"/>
    </source>
</evidence>
<dbReference type="Pfam" id="PF00400">
    <property type="entry name" value="WD40"/>
    <property type="match status" value="2"/>
</dbReference>
<feature type="repeat" description="WD" evidence="3">
    <location>
        <begin position="81"/>
        <end position="99"/>
    </location>
</feature>
<feature type="repeat" description="WD" evidence="3">
    <location>
        <begin position="109"/>
        <end position="149"/>
    </location>
</feature>
<dbReference type="Gene3D" id="2.130.10.10">
    <property type="entry name" value="YVTN repeat-like/Quinoprotein amine dehydrogenase"/>
    <property type="match status" value="1"/>
</dbReference>
<dbReference type="InterPro" id="IPR019775">
    <property type="entry name" value="WD40_repeat_CS"/>
</dbReference>
<feature type="non-terminal residue" evidence="4">
    <location>
        <position position="232"/>
    </location>
</feature>
<name>A0AAD3DR30_9CHLO</name>
<accession>A0AAD3DR30</accession>